<dbReference type="PANTHER" id="PTHR33050:SF7">
    <property type="entry name" value="RIBONUCLEASE H"/>
    <property type="match status" value="1"/>
</dbReference>
<organism evidence="1 2">
    <name type="scientific">Streblomastix strix</name>
    <dbReference type="NCBI Taxonomy" id="222440"/>
    <lineage>
        <taxon>Eukaryota</taxon>
        <taxon>Metamonada</taxon>
        <taxon>Preaxostyla</taxon>
        <taxon>Oxymonadida</taxon>
        <taxon>Streblomastigidae</taxon>
        <taxon>Streblomastix</taxon>
    </lineage>
</organism>
<gene>
    <name evidence="1" type="ORF">EZS28_023052</name>
</gene>
<sequence>MDNYSKQEYIGSQVINNILGMKLEHRINDAVNNQIDEEICDGNINQICTIETVGTISNREKRSKASWTNPIYKSSVHTGWASHHIHEPGIEQMSKQGRTGQNTLDQSNGNNECVSKEMGSNLINTGIGHIEDIRTMENENPNIEQKRNNSNLINTELFIANIAIQPFALPEDKDRQFSSMLQFNQIERQNRIEKNNRQDPLYIEKQQQEVKFRRIPGINNTEADSLLRLAISEDYSIDKQMLQQVLEETEIQISVDCLATRRNEKYHRYFSIESDSQAENWDGIGQSWECETPLLHCPISLIPAVIYKVELEQVKRELIAPIWEGYVWWTALMRIKIRQKELRDSQNVLKEET</sequence>
<dbReference type="OrthoDB" id="7477527at2759"/>
<dbReference type="InterPro" id="IPR052055">
    <property type="entry name" value="Hepadnavirus_pol/RT"/>
</dbReference>
<protein>
    <submittedName>
        <fullName evidence="1">Uncharacterized protein</fullName>
    </submittedName>
</protein>
<reference evidence="1 2" key="1">
    <citation type="submission" date="2019-03" db="EMBL/GenBank/DDBJ databases">
        <title>Single cell metagenomics reveals metabolic interactions within the superorganism composed of flagellate Streblomastix strix and complex community of Bacteroidetes bacteria on its surface.</title>
        <authorList>
            <person name="Treitli S.C."/>
            <person name="Kolisko M."/>
            <person name="Husnik F."/>
            <person name="Keeling P."/>
            <person name="Hampl V."/>
        </authorList>
    </citation>
    <scope>NUCLEOTIDE SEQUENCE [LARGE SCALE GENOMIC DNA]</scope>
    <source>
        <strain evidence="1">ST1C</strain>
    </source>
</reference>
<comment type="caution">
    <text evidence="1">The sequence shown here is derived from an EMBL/GenBank/DDBJ whole genome shotgun (WGS) entry which is preliminary data.</text>
</comment>
<evidence type="ECO:0000313" key="1">
    <source>
        <dbReference type="EMBL" id="KAA6381420.1"/>
    </source>
</evidence>
<accession>A0A5J4VFP7</accession>
<name>A0A5J4VFP7_9EUKA</name>
<dbReference type="AlphaFoldDB" id="A0A5J4VFP7"/>
<proteinExistence type="predicted"/>
<dbReference type="EMBL" id="SNRW01007331">
    <property type="protein sequence ID" value="KAA6381420.1"/>
    <property type="molecule type" value="Genomic_DNA"/>
</dbReference>
<dbReference type="PANTHER" id="PTHR33050">
    <property type="entry name" value="REVERSE TRANSCRIPTASE DOMAIN-CONTAINING PROTEIN"/>
    <property type="match status" value="1"/>
</dbReference>
<evidence type="ECO:0000313" key="2">
    <source>
        <dbReference type="Proteomes" id="UP000324800"/>
    </source>
</evidence>
<dbReference type="Proteomes" id="UP000324800">
    <property type="component" value="Unassembled WGS sequence"/>
</dbReference>